<dbReference type="STRING" id="1547922.ISF6_3502"/>
<dbReference type="AlphaFoldDB" id="A0A0K8P4H7"/>
<keyword evidence="2" id="KW-1185">Reference proteome</keyword>
<organism evidence="1 2">
    <name type="scientific">Piscinibacter sakaiensis</name>
    <name type="common">Ideonella sakaiensis</name>
    <dbReference type="NCBI Taxonomy" id="1547922"/>
    <lineage>
        <taxon>Bacteria</taxon>
        <taxon>Pseudomonadati</taxon>
        <taxon>Pseudomonadota</taxon>
        <taxon>Betaproteobacteria</taxon>
        <taxon>Burkholderiales</taxon>
        <taxon>Sphaerotilaceae</taxon>
        <taxon>Piscinibacter</taxon>
    </lineage>
</organism>
<name>A0A0K8P4H7_PISS1</name>
<protein>
    <submittedName>
        <fullName evidence="1">Uncharacterized protein</fullName>
    </submittedName>
</protein>
<dbReference type="EMBL" id="BBYR01000051">
    <property type="protein sequence ID" value="GAP37557.1"/>
    <property type="molecule type" value="Genomic_DNA"/>
</dbReference>
<dbReference type="OrthoDB" id="9149617at2"/>
<accession>A0A0K8P4H7</accession>
<sequence length="365" mass="39444">MNGDSAGADPTQWHELLASVGAEVAAPLTLALERIQAMVATGRIDAEGLAGLRTEVEAARRVGITAQQLSRFASRRLRLSHERLPLTELLREVLQHRARDAAARGCRLDTSPRPKDAEVLADPTLLQGLLDSLVDWALQHAAVEVLFDVSIKTWPAHARLSCSFALPQPEDGRPPEPPSADTLAWRLIEQIAHTMDLLIERPDEAGRVVAVFEFPRTANNSLEGASSIDLSDDAAPGPSSLPLVGSRVLVIASRREVRARIRDAIHHMGLAIDLVSSIAEAEEFCRDGLPDGVIVEGILAGERLARLQSELWAEVPTLAFVEIVEEGDAYEMSDAANGRHVARVGRAALDTALPSVLLFELSKAL</sequence>
<dbReference type="InterPro" id="IPR036890">
    <property type="entry name" value="HATPase_C_sf"/>
</dbReference>
<comment type="caution">
    <text evidence="1">The sequence shown here is derived from an EMBL/GenBank/DDBJ whole genome shotgun (WGS) entry which is preliminary data.</text>
</comment>
<evidence type="ECO:0000313" key="2">
    <source>
        <dbReference type="Proteomes" id="UP000037660"/>
    </source>
</evidence>
<dbReference type="Gene3D" id="3.30.565.10">
    <property type="entry name" value="Histidine kinase-like ATPase, C-terminal domain"/>
    <property type="match status" value="1"/>
</dbReference>
<dbReference type="Proteomes" id="UP000037660">
    <property type="component" value="Unassembled WGS sequence"/>
</dbReference>
<proteinExistence type="predicted"/>
<evidence type="ECO:0000313" key="1">
    <source>
        <dbReference type="EMBL" id="GAP37557.1"/>
    </source>
</evidence>
<dbReference type="RefSeq" id="WP_054021489.1">
    <property type="nucleotide sequence ID" value="NZ_BBYR01000051.1"/>
</dbReference>
<gene>
    <name evidence="1" type="ORF">ISF6_3502</name>
</gene>
<reference evidence="2" key="1">
    <citation type="submission" date="2015-07" db="EMBL/GenBank/DDBJ databases">
        <title>Discovery of a poly(ethylene terephthalate assimilation.</title>
        <authorList>
            <person name="Yoshida S."/>
            <person name="Hiraga K."/>
            <person name="Takehana T."/>
            <person name="Taniguchi I."/>
            <person name="Yamaji H."/>
            <person name="Maeda Y."/>
            <person name="Toyohara K."/>
            <person name="Miyamoto K."/>
            <person name="Kimura Y."/>
            <person name="Oda K."/>
        </authorList>
    </citation>
    <scope>NUCLEOTIDE SEQUENCE [LARGE SCALE GENOMIC DNA]</scope>
    <source>
        <strain evidence="2">NBRC 110686 / TISTR 2288 / 201-F6</strain>
    </source>
</reference>
<reference evidence="1 2" key="2">
    <citation type="journal article" date="2016" name="Science">
        <title>A bacterium that degrades and assimilates poly(ethylene terephthalate).</title>
        <authorList>
            <person name="Yoshida S."/>
            <person name="Hiraga K."/>
            <person name="Takehana T."/>
            <person name="Taniguchi I."/>
            <person name="Yamaji H."/>
            <person name="Maeda Y."/>
            <person name="Toyohara K."/>
            <person name="Miyamoto K."/>
            <person name="Kimura Y."/>
            <person name="Oda K."/>
        </authorList>
    </citation>
    <scope>NUCLEOTIDE SEQUENCE [LARGE SCALE GENOMIC DNA]</scope>
    <source>
        <strain evidence="2">NBRC 110686 / TISTR 2288 / 201-F6</strain>
    </source>
</reference>